<dbReference type="SUPFAM" id="SSF161098">
    <property type="entry name" value="MetI-like"/>
    <property type="match status" value="1"/>
</dbReference>
<comment type="caution">
    <text evidence="10">The sequence shown here is derived from an EMBL/GenBank/DDBJ whole genome shotgun (WGS) entry which is preliminary data.</text>
</comment>
<dbReference type="PANTHER" id="PTHR30177:SF4">
    <property type="entry name" value="OSMOPROTECTANT IMPORT PERMEASE PROTEIN OSMW"/>
    <property type="match status" value="1"/>
</dbReference>
<feature type="transmembrane region" description="Helical" evidence="8">
    <location>
        <begin position="23"/>
        <end position="44"/>
    </location>
</feature>
<comment type="similarity">
    <text evidence="7">In the N-terminal section; belongs to the binding-protein-dependent transport system permease family.</text>
</comment>
<evidence type="ECO:0000256" key="4">
    <source>
        <dbReference type="ARBA" id="ARBA00022989"/>
    </source>
</evidence>
<dbReference type="InterPro" id="IPR000515">
    <property type="entry name" value="MetI-like"/>
</dbReference>
<dbReference type="InterPro" id="IPR058089">
    <property type="entry name" value="EgtUBC_SBD"/>
</dbReference>
<dbReference type="Proteomes" id="UP000037239">
    <property type="component" value="Unassembled WGS sequence"/>
</dbReference>
<organism evidence="10 11">
    <name type="scientific">Bifidobacterium animalis subsp. animalis MCC 0483</name>
    <dbReference type="NCBI Taxonomy" id="1365955"/>
    <lineage>
        <taxon>Bacteria</taxon>
        <taxon>Bacillati</taxon>
        <taxon>Actinomycetota</taxon>
        <taxon>Actinomycetes</taxon>
        <taxon>Bifidobacteriales</taxon>
        <taxon>Bifidobacteriaceae</taxon>
        <taxon>Bifidobacterium</taxon>
    </lineage>
</organism>
<dbReference type="EMBL" id="AWFK01000004">
    <property type="protein sequence ID" value="KOA51145.1"/>
    <property type="molecule type" value="Genomic_DNA"/>
</dbReference>
<gene>
    <name evidence="10" type="ORF">BAAM0483_02780</name>
</gene>
<comment type="subcellular location">
    <subcellularLocation>
        <location evidence="8">Cell membrane</location>
        <topology evidence="8">Multi-pass membrane protein</topology>
    </subcellularLocation>
    <subcellularLocation>
        <location evidence="1">Membrane</location>
        <topology evidence="1">Multi-pass membrane protein</topology>
    </subcellularLocation>
</comment>
<dbReference type="AlphaFoldDB" id="A0AB34TAG8"/>
<keyword evidence="3 8" id="KW-0812">Transmembrane</keyword>
<comment type="similarity">
    <text evidence="6">In the C-terminal section; belongs to the OsmX family.</text>
</comment>
<dbReference type="RefSeq" id="WP_052825093.1">
    <property type="nucleotide sequence ID" value="NZ_AWFK01000004.1"/>
</dbReference>
<dbReference type="Gene3D" id="3.40.190.120">
    <property type="entry name" value="Osmoprotection protein (prox), domain 2"/>
    <property type="match status" value="1"/>
</dbReference>
<evidence type="ECO:0000256" key="1">
    <source>
        <dbReference type="ARBA" id="ARBA00004141"/>
    </source>
</evidence>
<dbReference type="SUPFAM" id="SSF53850">
    <property type="entry name" value="Periplasmic binding protein-like II"/>
    <property type="match status" value="1"/>
</dbReference>
<dbReference type="GO" id="GO:0031460">
    <property type="term" value="P:glycine betaine transport"/>
    <property type="evidence" value="ECO:0007669"/>
    <property type="project" value="TreeGrafter"/>
</dbReference>
<evidence type="ECO:0000256" key="6">
    <source>
        <dbReference type="ARBA" id="ARBA00035642"/>
    </source>
</evidence>
<dbReference type="PROSITE" id="PS50928">
    <property type="entry name" value="ABC_TM1"/>
    <property type="match status" value="1"/>
</dbReference>
<dbReference type="FunFam" id="1.10.3720.10:FF:000001">
    <property type="entry name" value="Glycine betaine ABC transporter, permease"/>
    <property type="match status" value="1"/>
</dbReference>
<dbReference type="GO" id="GO:0022857">
    <property type="term" value="F:transmembrane transporter activity"/>
    <property type="evidence" value="ECO:0007669"/>
    <property type="project" value="InterPro"/>
</dbReference>
<dbReference type="GO" id="GO:0043190">
    <property type="term" value="C:ATP-binding cassette (ABC) transporter complex"/>
    <property type="evidence" value="ECO:0007669"/>
    <property type="project" value="InterPro"/>
</dbReference>
<evidence type="ECO:0000256" key="5">
    <source>
        <dbReference type="ARBA" id="ARBA00023136"/>
    </source>
</evidence>
<keyword evidence="5 8" id="KW-0472">Membrane</keyword>
<name>A0AB34TAG8_9BIFI</name>
<dbReference type="Pfam" id="PF00528">
    <property type="entry name" value="BPD_transp_1"/>
    <property type="match status" value="1"/>
</dbReference>
<dbReference type="InterPro" id="IPR051204">
    <property type="entry name" value="ABC_transp_perm/SBD"/>
</dbReference>
<feature type="domain" description="ABC transmembrane type-1" evidence="9">
    <location>
        <begin position="19"/>
        <end position="198"/>
    </location>
</feature>
<evidence type="ECO:0000259" key="9">
    <source>
        <dbReference type="PROSITE" id="PS50928"/>
    </source>
</evidence>
<dbReference type="Pfam" id="PF04069">
    <property type="entry name" value="OpuAC"/>
    <property type="match status" value="1"/>
</dbReference>
<dbReference type="InterPro" id="IPR007210">
    <property type="entry name" value="ABC_Gly_betaine_transp_sub-bd"/>
</dbReference>
<feature type="transmembrane region" description="Helical" evidence="8">
    <location>
        <begin position="179"/>
        <end position="200"/>
    </location>
</feature>
<reference evidence="10 11" key="1">
    <citation type="journal article" date="2015" name="Int J Genomics">
        <title>Comparative Genomics Revealed Genetic Diversity and Species/Strain-Level Differences in Carbohydrate Metabolism of Three Probiotic Bifidobacterial Species.</title>
        <authorList>
            <person name="Odamaki T."/>
            <person name="Horigome A."/>
            <person name="Sugahara H."/>
            <person name="Hashikura N."/>
            <person name="Minami J."/>
            <person name="Xiao J.Z."/>
            <person name="Abe F."/>
        </authorList>
    </citation>
    <scope>NUCLEOTIDE SEQUENCE [LARGE SCALE GENOMIC DNA]</scope>
    <source>
        <strain evidence="10 11">MCC 0483</strain>
    </source>
</reference>
<evidence type="ECO:0000256" key="3">
    <source>
        <dbReference type="ARBA" id="ARBA00022692"/>
    </source>
</evidence>
<dbReference type="CDD" id="cd06261">
    <property type="entry name" value="TM_PBP2"/>
    <property type="match status" value="1"/>
</dbReference>
<accession>A0AB34TAG8</accession>
<feature type="transmembrane region" description="Helical" evidence="8">
    <location>
        <begin position="206"/>
        <end position="225"/>
    </location>
</feature>
<keyword evidence="2 8" id="KW-0813">Transport</keyword>
<keyword evidence="4 8" id="KW-1133">Transmembrane helix</keyword>
<evidence type="ECO:0000256" key="7">
    <source>
        <dbReference type="ARBA" id="ARBA00035652"/>
    </source>
</evidence>
<evidence type="ECO:0000313" key="11">
    <source>
        <dbReference type="Proteomes" id="UP000037239"/>
    </source>
</evidence>
<feature type="transmembrane region" description="Helical" evidence="8">
    <location>
        <begin position="146"/>
        <end position="172"/>
    </location>
</feature>
<comment type="similarity">
    <text evidence="8">Belongs to the binding-protein-dependent transport system permease family.</text>
</comment>
<dbReference type="PANTHER" id="PTHR30177">
    <property type="entry name" value="GLYCINE BETAINE/L-PROLINE TRANSPORT SYSTEM PERMEASE PROTEIN PROW"/>
    <property type="match status" value="1"/>
</dbReference>
<dbReference type="InterPro" id="IPR035906">
    <property type="entry name" value="MetI-like_sf"/>
</dbReference>
<evidence type="ECO:0000313" key="10">
    <source>
        <dbReference type="EMBL" id="KOA51145.1"/>
    </source>
</evidence>
<evidence type="ECO:0000256" key="8">
    <source>
        <dbReference type="RuleBase" id="RU363032"/>
    </source>
</evidence>
<dbReference type="Gene3D" id="3.40.190.10">
    <property type="entry name" value="Periplasmic binding protein-like II"/>
    <property type="match status" value="1"/>
</dbReference>
<evidence type="ECO:0000256" key="2">
    <source>
        <dbReference type="ARBA" id="ARBA00022448"/>
    </source>
</evidence>
<proteinExistence type="inferred from homology"/>
<sequence>MNALISTWHERWGEWLTALLQHLQISLVSLLIAIAVAVPLGILLQRRRRAAEIALQITGIVQTIPSLALLGLLIPLVGIGTVPAVIALVAYALFPIMQSTITGLNGIDPNLVEAGTAFGMTRGQRLRKFELPIAMPVIVSGVRTSAVMIIGTATLAALIGAGGLGTFILLGIDRNNNALILIGAISSALLALLFSTTIHWLEHRRLRTILAGFLVLVVALIGSFAPQMWAAAHQRETIVVAGKLGPEPEILMNMYKELIENGDANVSVEVKPNFGKTTFVYEALKRGDIDIYPEFTGTVTESLLKNAPAPSTYARTVYEQARDGIREQDGLVLLEPMKFQDTYAVAVTQQYAREHGLRTISDLRGVEHAATAGFTLEFNDREDGGRGLKSKYGLDLRVRTMEPALRYQAIANGNVQIVDAYSTDAEISQYNLTTLEDDRHLFPAYQGAPMMREDFAKDHPKVVAALNKLAGRITDEEMSRMNYEVKVNGRSAAAVARDYLQLCHLLG</sequence>
<feature type="transmembrane region" description="Helical" evidence="8">
    <location>
        <begin position="64"/>
        <end position="94"/>
    </location>
</feature>
<protein>
    <recommendedName>
        <fullName evidence="9">ABC transmembrane type-1 domain-containing protein</fullName>
    </recommendedName>
</protein>
<dbReference type="Gene3D" id="1.10.3720.10">
    <property type="entry name" value="MetI-like"/>
    <property type="match status" value="1"/>
</dbReference>
<dbReference type="CDD" id="cd13610">
    <property type="entry name" value="PBP2_ChoS"/>
    <property type="match status" value="1"/>
</dbReference>